<evidence type="ECO:0000313" key="1">
    <source>
        <dbReference type="EMBL" id="EGW02182.1"/>
    </source>
</evidence>
<proteinExistence type="predicted"/>
<dbReference type="EMBL" id="JH000127">
    <property type="protein sequence ID" value="EGW02182.1"/>
    <property type="molecule type" value="Genomic_DNA"/>
</dbReference>
<gene>
    <name evidence="1" type="ORF">I79_004833</name>
</gene>
<reference evidence="2" key="1">
    <citation type="journal article" date="2011" name="Nat. Biotechnol.">
        <title>The genomic sequence of the Chinese hamster ovary (CHO)-K1 cell line.</title>
        <authorList>
            <person name="Xu X."/>
            <person name="Nagarajan H."/>
            <person name="Lewis N.E."/>
            <person name="Pan S."/>
            <person name="Cai Z."/>
            <person name="Liu X."/>
            <person name="Chen W."/>
            <person name="Xie M."/>
            <person name="Wang W."/>
            <person name="Hammond S."/>
            <person name="Andersen M.R."/>
            <person name="Neff N."/>
            <person name="Passarelli B."/>
            <person name="Koh W."/>
            <person name="Fan H.C."/>
            <person name="Wang J."/>
            <person name="Gui Y."/>
            <person name="Lee K.H."/>
            <person name="Betenbaugh M.J."/>
            <person name="Quake S.R."/>
            <person name="Famili I."/>
            <person name="Palsson B.O."/>
            <person name="Wang J."/>
        </authorList>
    </citation>
    <scope>NUCLEOTIDE SEQUENCE [LARGE SCALE GENOMIC DNA]</scope>
    <source>
        <strain evidence="2">CHO K1 cell line</strain>
    </source>
</reference>
<accession>G3H3I6</accession>
<evidence type="ECO:0000313" key="2">
    <source>
        <dbReference type="Proteomes" id="UP000001075"/>
    </source>
</evidence>
<dbReference type="Proteomes" id="UP000001075">
    <property type="component" value="Unassembled WGS sequence"/>
</dbReference>
<organism evidence="1 2">
    <name type="scientific">Cricetulus griseus</name>
    <name type="common">Chinese hamster</name>
    <name type="synonym">Cricetulus barabensis griseus</name>
    <dbReference type="NCBI Taxonomy" id="10029"/>
    <lineage>
        <taxon>Eukaryota</taxon>
        <taxon>Metazoa</taxon>
        <taxon>Chordata</taxon>
        <taxon>Craniata</taxon>
        <taxon>Vertebrata</taxon>
        <taxon>Euteleostomi</taxon>
        <taxon>Mammalia</taxon>
        <taxon>Eutheria</taxon>
        <taxon>Euarchontoglires</taxon>
        <taxon>Glires</taxon>
        <taxon>Rodentia</taxon>
        <taxon>Myomorpha</taxon>
        <taxon>Muroidea</taxon>
        <taxon>Cricetidae</taxon>
        <taxon>Cricetinae</taxon>
        <taxon>Cricetulus</taxon>
    </lineage>
</organism>
<dbReference type="AlphaFoldDB" id="G3H3I6"/>
<protein>
    <submittedName>
        <fullName evidence="1">Uncharacterized protein</fullName>
    </submittedName>
</protein>
<dbReference type="InParanoid" id="G3H3I6"/>
<sequence>MVGEKEPSFFDFPFEQVHVLPGSSTATLWHDRFTLSFIVDWRKTKILETPTCLMA</sequence>
<name>G3H3I6_CRIGR</name>